<evidence type="ECO:0000313" key="7">
    <source>
        <dbReference type="Proteomes" id="UP000791440"/>
    </source>
</evidence>
<evidence type="ECO:0000313" key="6">
    <source>
        <dbReference type="EMBL" id="KAG6440495.1"/>
    </source>
</evidence>
<proteinExistence type="predicted"/>
<keyword evidence="1" id="KW-0479">Metal-binding</keyword>
<evidence type="ECO:0000259" key="5">
    <source>
        <dbReference type="PROSITE" id="PS50089"/>
    </source>
</evidence>
<sequence length="159" mass="17747">MNNNNDVDDFVDLTNSYILADHCAIADAIIDLDTDDSIIEENVIPGYSSSLSDTADVTHLHRDTSIPTERFSSKKVHQKKKTQKKKPALRTSINEAETKFGSCPVCWDELGKNPLASTKCGHVYCLKCLEKCLCVEKRCPTCRTILKGKSAYHPLYLPV</sequence>
<protein>
    <recommendedName>
        <fullName evidence="5">RING-type domain-containing protein</fullName>
    </recommendedName>
</protein>
<dbReference type="PANTHER" id="PTHR23041">
    <property type="entry name" value="RING FINGER DOMAIN-CONTAINING"/>
    <property type="match status" value="1"/>
</dbReference>
<comment type="caution">
    <text evidence="6">The sequence shown here is derived from an EMBL/GenBank/DDBJ whole genome shotgun (WGS) entry which is preliminary data.</text>
</comment>
<dbReference type="AlphaFoldDB" id="A0A922C994"/>
<dbReference type="Proteomes" id="UP000791440">
    <property type="component" value="Unassembled WGS sequence"/>
</dbReference>
<dbReference type="GO" id="GO:0008270">
    <property type="term" value="F:zinc ion binding"/>
    <property type="evidence" value="ECO:0007669"/>
    <property type="project" value="UniProtKB-KW"/>
</dbReference>
<dbReference type="PANTHER" id="PTHR23041:SF78">
    <property type="entry name" value="E3 UBIQUITIN-PROTEIN LIGASE RNF4"/>
    <property type="match status" value="1"/>
</dbReference>
<dbReference type="Pfam" id="PF13923">
    <property type="entry name" value="zf-C3HC4_2"/>
    <property type="match status" value="1"/>
</dbReference>
<reference evidence="6" key="2">
    <citation type="submission" date="2020-12" db="EMBL/GenBank/DDBJ databases">
        <authorList>
            <person name="Kanost M."/>
        </authorList>
    </citation>
    <scope>NUCLEOTIDE SEQUENCE</scope>
</reference>
<dbReference type="PROSITE" id="PS00518">
    <property type="entry name" value="ZF_RING_1"/>
    <property type="match status" value="1"/>
</dbReference>
<keyword evidence="2 4" id="KW-0863">Zinc-finger</keyword>
<dbReference type="SMART" id="SM00184">
    <property type="entry name" value="RING"/>
    <property type="match status" value="1"/>
</dbReference>
<dbReference type="InterPro" id="IPR017907">
    <property type="entry name" value="Znf_RING_CS"/>
</dbReference>
<organism evidence="6 7">
    <name type="scientific">Manduca sexta</name>
    <name type="common">Tobacco hawkmoth</name>
    <name type="synonym">Tobacco hornworm</name>
    <dbReference type="NCBI Taxonomy" id="7130"/>
    <lineage>
        <taxon>Eukaryota</taxon>
        <taxon>Metazoa</taxon>
        <taxon>Ecdysozoa</taxon>
        <taxon>Arthropoda</taxon>
        <taxon>Hexapoda</taxon>
        <taxon>Insecta</taxon>
        <taxon>Pterygota</taxon>
        <taxon>Neoptera</taxon>
        <taxon>Endopterygota</taxon>
        <taxon>Lepidoptera</taxon>
        <taxon>Glossata</taxon>
        <taxon>Ditrysia</taxon>
        <taxon>Bombycoidea</taxon>
        <taxon>Sphingidae</taxon>
        <taxon>Sphinginae</taxon>
        <taxon>Sphingini</taxon>
        <taxon>Manduca</taxon>
    </lineage>
</organism>
<evidence type="ECO:0000256" key="3">
    <source>
        <dbReference type="ARBA" id="ARBA00022833"/>
    </source>
</evidence>
<feature type="domain" description="RING-type" evidence="5">
    <location>
        <begin position="103"/>
        <end position="143"/>
    </location>
</feature>
<reference evidence="6" key="1">
    <citation type="journal article" date="2016" name="Insect Biochem. Mol. Biol.">
        <title>Multifaceted biological insights from a draft genome sequence of the tobacco hornworm moth, Manduca sexta.</title>
        <authorList>
            <person name="Kanost M.R."/>
            <person name="Arrese E.L."/>
            <person name="Cao X."/>
            <person name="Chen Y.R."/>
            <person name="Chellapilla S."/>
            <person name="Goldsmith M.R."/>
            <person name="Grosse-Wilde E."/>
            <person name="Heckel D.G."/>
            <person name="Herndon N."/>
            <person name="Jiang H."/>
            <person name="Papanicolaou A."/>
            <person name="Qu J."/>
            <person name="Soulages J.L."/>
            <person name="Vogel H."/>
            <person name="Walters J."/>
            <person name="Waterhouse R.M."/>
            <person name="Ahn S.J."/>
            <person name="Almeida F.C."/>
            <person name="An C."/>
            <person name="Aqrawi P."/>
            <person name="Bretschneider A."/>
            <person name="Bryant W.B."/>
            <person name="Bucks S."/>
            <person name="Chao H."/>
            <person name="Chevignon G."/>
            <person name="Christen J.M."/>
            <person name="Clarke D.F."/>
            <person name="Dittmer N.T."/>
            <person name="Ferguson L.C.F."/>
            <person name="Garavelou S."/>
            <person name="Gordon K.H.J."/>
            <person name="Gunaratna R.T."/>
            <person name="Han Y."/>
            <person name="Hauser F."/>
            <person name="He Y."/>
            <person name="Heidel-Fischer H."/>
            <person name="Hirsh A."/>
            <person name="Hu Y."/>
            <person name="Jiang H."/>
            <person name="Kalra D."/>
            <person name="Klinner C."/>
            <person name="Konig C."/>
            <person name="Kovar C."/>
            <person name="Kroll A.R."/>
            <person name="Kuwar S.S."/>
            <person name="Lee S.L."/>
            <person name="Lehman R."/>
            <person name="Li K."/>
            <person name="Li Z."/>
            <person name="Liang H."/>
            <person name="Lovelace S."/>
            <person name="Lu Z."/>
            <person name="Mansfield J.H."/>
            <person name="McCulloch K.J."/>
            <person name="Mathew T."/>
            <person name="Morton B."/>
            <person name="Muzny D.M."/>
            <person name="Neunemann D."/>
            <person name="Ongeri F."/>
            <person name="Pauchet Y."/>
            <person name="Pu L.L."/>
            <person name="Pyrousis I."/>
            <person name="Rao X.J."/>
            <person name="Redding A."/>
            <person name="Roesel C."/>
            <person name="Sanchez-Gracia A."/>
            <person name="Schaack S."/>
            <person name="Shukla A."/>
            <person name="Tetreau G."/>
            <person name="Wang Y."/>
            <person name="Xiong G.H."/>
            <person name="Traut W."/>
            <person name="Walsh T.K."/>
            <person name="Worley K.C."/>
            <person name="Wu D."/>
            <person name="Wu W."/>
            <person name="Wu Y.Q."/>
            <person name="Zhang X."/>
            <person name="Zou Z."/>
            <person name="Zucker H."/>
            <person name="Briscoe A.D."/>
            <person name="Burmester T."/>
            <person name="Clem R.J."/>
            <person name="Feyereisen R."/>
            <person name="Grimmelikhuijzen C.J.P."/>
            <person name="Hamodrakas S.J."/>
            <person name="Hansson B.S."/>
            <person name="Huguet E."/>
            <person name="Jermiin L.S."/>
            <person name="Lan Q."/>
            <person name="Lehman H.K."/>
            <person name="Lorenzen M."/>
            <person name="Merzendorfer H."/>
            <person name="Michalopoulos I."/>
            <person name="Morton D.B."/>
            <person name="Muthukrishnan S."/>
            <person name="Oakeshott J.G."/>
            <person name="Palmer W."/>
            <person name="Park Y."/>
            <person name="Passarelli A.L."/>
            <person name="Rozas J."/>
            <person name="Schwartz L.M."/>
            <person name="Smith W."/>
            <person name="Southgate A."/>
            <person name="Vilcinskas A."/>
            <person name="Vogt R."/>
            <person name="Wang P."/>
            <person name="Werren J."/>
            <person name="Yu X.Q."/>
            <person name="Zhou J.J."/>
            <person name="Brown S.J."/>
            <person name="Scherer S.E."/>
            <person name="Richards S."/>
            <person name="Blissard G.W."/>
        </authorList>
    </citation>
    <scope>NUCLEOTIDE SEQUENCE</scope>
</reference>
<dbReference type="OrthoDB" id="6105938at2759"/>
<evidence type="ECO:0000256" key="2">
    <source>
        <dbReference type="ARBA" id="ARBA00022771"/>
    </source>
</evidence>
<name>A0A922C994_MANSE</name>
<dbReference type="InterPro" id="IPR047134">
    <property type="entry name" value="RNF4"/>
</dbReference>
<dbReference type="SUPFAM" id="SSF57850">
    <property type="entry name" value="RING/U-box"/>
    <property type="match status" value="1"/>
</dbReference>
<dbReference type="InterPro" id="IPR013083">
    <property type="entry name" value="Znf_RING/FYVE/PHD"/>
</dbReference>
<keyword evidence="3" id="KW-0862">Zinc</keyword>
<dbReference type="InterPro" id="IPR001841">
    <property type="entry name" value="Znf_RING"/>
</dbReference>
<evidence type="ECO:0000256" key="1">
    <source>
        <dbReference type="ARBA" id="ARBA00022723"/>
    </source>
</evidence>
<dbReference type="Gene3D" id="3.30.40.10">
    <property type="entry name" value="Zinc/RING finger domain, C3HC4 (zinc finger)"/>
    <property type="match status" value="1"/>
</dbReference>
<evidence type="ECO:0000256" key="4">
    <source>
        <dbReference type="PROSITE-ProRule" id="PRU00175"/>
    </source>
</evidence>
<keyword evidence="7" id="KW-1185">Reference proteome</keyword>
<gene>
    <name evidence="6" type="ORF">O3G_MSEX001289</name>
</gene>
<dbReference type="PROSITE" id="PS50089">
    <property type="entry name" value="ZF_RING_2"/>
    <property type="match status" value="1"/>
</dbReference>
<accession>A0A922C994</accession>
<dbReference type="EMBL" id="JH668280">
    <property type="protein sequence ID" value="KAG6440495.1"/>
    <property type="molecule type" value="Genomic_DNA"/>
</dbReference>